<dbReference type="SUPFAM" id="SSF53474">
    <property type="entry name" value="alpha/beta-Hydrolases"/>
    <property type="match status" value="1"/>
</dbReference>
<evidence type="ECO:0000256" key="1">
    <source>
        <dbReference type="ARBA" id="ARBA00022801"/>
    </source>
</evidence>
<proteinExistence type="predicted"/>
<gene>
    <name evidence="3" type="ORF">QBC47DRAFT_383930</name>
</gene>
<keyword evidence="4" id="KW-1185">Reference proteome</keyword>
<dbReference type="PRINTS" id="PR00412">
    <property type="entry name" value="EPOXHYDRLASE"/>
</dbReference>
<dbReference type="Pfam" id="PF00561">
    <property type="entry name" value="Abhydrolase_1"/>
    <property type="match status" value="1"/>
</dbReference>
<evidence type="ECO:0000313" key="4">
    <source>
        <dbReference type="Proteomes" id="UP001239445"/>
    </source>
</evidence>
<dbReference type="InterPro" id="IPR000639">
    <property type="entry name" value="Epox_hydrolase-like"/>
</dbReference>
<dbReference type="GO" id="GO:0016020">
    <property type="term" value="C:membrane"/>
    <property type="evidence" value="ECO:0007669"/>
    <property type="project" value="TreeGrafter"/>
</dbReference>
<protein>
    <submittedName>
        <fullName evidence="3">Alpha/Beta hydrolase protein</fullName>
    </submittedName>
</protein>
<dbReference type="PANTHER" id="PTHR43798">
    <property type="entry name" value="MONOACYLGLYCEROL LIPASE"/>
    <property type="match status" value="1"/>
</dbReference>
<dbReference type="AlphaFoldDB" id="A0AAJ0BA11"/>
<keyword evidence="1 3" id="KW-0378">Hydrolase</keyword>
<dbReference type="PRINTS" id="PR00111">
    <property type="entry name" value="ABHYDROLASE"/>
</dbReference>
<reference evidence="3" key="1">
    <citation type="submission" date="2023-06" db="EMBL/GenBank/DDBJ databases">
        <title>Genome-scale phylogeny and comparative genomics of the fungal order Sordariales.</title>
        <authorList>
            <consortium name="Lawrence Berkeley National Laboratory"/>
            <person name="Hensen N."/>
            <person name="Bonometti L."/>
            <person name="Westerberg I."/>
            <person name="Brannstrom I.O."/>
            <person name="Guillou S."/>
            <person name="Cros-Aarteil S."/>
            <person name="Calhoun S."/>
            <person name="Haridas S."/>
            <person name="Kuo A."/>
            <person name="Mondo S."/>
            <person name="Pangilinan J."/>
            <person name="Riley R."/>
            <person name="Labutti K."/>
            <person name="Andreopoulos B."/>
            <person name="Lipzen A."/>
            <person name="Chen C."/>
            <person name="Yanf M."/>
            <person name="Daum C."/>
            <person name="Ng V."/>
            <person name="Clum A."/>
            <person name="Steindorff A."/>
            <person name="Ohm R."/>
            <person name="Martin F."/>
            <person name="Silar P."/>
            <person name="Natvig D."/>
            <person name="Lalanne C."/>
            <person name="Gautier V."/>
            <person name="Ament-Velasquez S.L."/>
            <person name="Kruys A."/>
            <person name="Hutchinson M.I."/>
            <person name="Powell A.J."/>
            <person name="Barry K."/>
            <person name="Miller A.N."/>
            <person name="Grigoriev I.V."/>
            <person name="Debuchy R."/>
            <person name="Gladieux P."/>
            <person name="Thoren M.H."/>
            <person name="Johannesson H."/>
        </authorList>
    </citation>
    <scope>NUCLEOTIDE SEQUENCE</scope>
    <source>
        <strain evidence="3">PSN4</strain>
    </source>
</reference>
<evidence type="ECO:0000313" key="3">
    <source>
        <dbReference type="EMBL" id="KAK1754441.1"/>
    </source>
</evidence>
<dbReference type="InterPro" id="IPR050266">
    <property type="entry name" value="AB_hydrolase_sf"/>
</dbReference>
<dbReference type="EMBL" id="MU839835">
    <property type="protein sequence ID" value="KAK1754441.1"/>
    <property type="molecule type" value="Genomic_DNA"/>
</dbReference>
<sequence length="278" mass="30859">MPFTTLRDGAQLYYKDWNPQGSTHTAVFSHGWPLSADAWDKQMFFLASRGVRVVAHDRRGHGRSEQTWERNDVDNWADDLAELIDKLDLKNIVLVGHSTGGGEVARYTKRHGQSRVSKIVFISSVVPKTVKSETSPDGVPVEVFDSFRAAMLHDRAQFFTEVPAGPFFGFNRPAVKDKVSKGLIDSWFTVGMQASLKAVYETTYSWEVDYSEDLKALDIPALFIQGDDDQIVPVQAGAYAAIKLLKHGTLKIYPGGAHGIIDTEPDSINQDLLGFIKG</sequence>
<accession>A0AAJ0BA11</accession>
<dbReference type="Proteomes" id="UP001239445">
    <property type="component" value="Unassembled WGS sequence"/>
</dbReference>
<feature type="domain" description="AB hydrolase-1" evidence="2">
    <location>
        <begin position="27"/>
        <end position="265"/>
    </location>
</feature>
<dbReference type="PANTHER" id="PTHR43798:SF31">
    <property type="entry name" value="AB HYDROLASE SUPERFAMILY PROTEIN YCLE"/>
    <property type="match status" value="1"/>
</dbReference>
<dbReference type="Gene3D" id="3.40.50.1820">
    <property type="entry name" value="alpha/beta hydrolase"/>
    <property type="match status" value="1"/>
</dbReference>
<dbReference type="GO" id="GO:0016787">
    <property type="term" value="F:hydrolase activity"/>
    <property type="evidence" value="ECO:0007669"/>
    <property type="project" value="UniProtKB-KW"/>
</dbReference>
<name>A0AAJ0BA11_9PEZI</name>
<comment type="caution">
    <text evidence="3">The sequence shown here is derived from an EMBL/GenBank/DDBJ whole genome shotgun (WGS) entry which is preliminary data.</text>
</comment>
<organism evidence="3 4">
    <name type="scientific">Echria macrotheca</name>
    <dbReference type="NCBI Taxonomy" id="438768"/>
    <lineage>
        <taxon>Eukaryota</taxon>
        <taxon>Fungi</taxon>
        <taxon>Dikarya</taxon>
        <taxon>Ascomycota</taxon>
        <taxon>Pezizomycotina</taxon>
        <taxon>Sordariomycetes</taxon>
        <taxon>Sordariomycetidae</taxon>
        <taxon>Sordariales</taxon>
        <taxon>Schizotheciaceae</taxon>
        <taxon>Echria</taxon>
    </lineage>
</organism>
<dbReference type="InterPro" id="IPR000073">
    <property type="entry name" value="AB_hydrolase_1"/>
</dbReference>
<dbReference type="InterPro" id="IPR029058">
    <property type="entry name" value="AB_hydrolase_fold"/>
</dbReference>
<evidence type="ECO:0000259" key="2">
    <source>
        <dbReference type="Pfam" id="PF00561"/>
    </source>
</evidence>